<protein>
    <submittedName>
        <fullName evidence="5">MarR family transcriptional regulator</fullName>
    </submittedName>
</protein>
<keyword evidence="1" id="KW-0805">Transcription regulation</keyword>
<dbReference type="PROSITE" id="PS50995">
    <property type="entry name" value="HTH_MARR_2"/>
    <property type="match status" value="1"/>
</dbReference>
<dbReference type="Gene3D" id="1.10.10.10">
    <property type="entry name" value="Winged helix-like DNA-binding domain superfamily/Winged helix DNA-binding domain"/>
    <property type="match status" value="1"/>
</dbReference>
<evidence type="ECO:0000256" key="3">
    <source>
        <dbReference type="ARBA" id="ARBA00023163"/>
    </source>
</evidence>
<dbReference type="PRINTS" id="PR00598">
    <property type="entry name" value="HTHMARR"/>
</dbReference>
<dbReference type="SMART" id="SM00347">
    <property type="entry name" value="HTH_MARR"/>
    <property type="match status" value="1"/>
</dbReference>
<keyword evidence="6" id="KW-1185">Reference proteome</keyword>
<evidence type="ECO:0000259" key="4">
    <source>
        <dbReference type="PROSITE" id="PS50995"/>
    </source>
</evidence>
<dbReference type="InterPro" id="IPR036390">
    <property type="entry name" value="WH_DNA-bd_sf"/>
</dbReference>
<proteinExistence type="predicted"/>
<dbReference type="Proteomes" id="UP001451571">
    <property type="component" value="Chromosome"/>
</dbReference>
<dbReference type="PANTHER" id="PTHR42756">
    <property type="entry name" value="TRANSCRIPTIONAL REGULATOR, MARR"/>
    <property type="match status" value="1"/>
</dbReference>
<name>A0ABZ3F0H2_9FIRM</name>
<accession>A0ABZ3F0H2</accession>
<organism evidence="5 6">
    <name type="scientific">Kineothrix sedimenti</name>
    <dbReference type="NCBI Taxonomy" id="3123317"/>
    <lineage>
        <taxon>Bacteria</taxon>
        <taxon>Bacillati</taxon>
        <taxon>Bacillota</taxon>
        <taxon>Clostridia</taxon>
        <taxon>Lachnospirales</taxon>
        <taxon>Lachnospiraceae</taxon>
        <taxon>Kineothrix</taxon>
    </lineage>
</organism>
<dbReference type="SUPFAM" id="SSF46785">
    <property type="entry name" value="Winged helix' DNA-binding domain"/>
    <property type="match status" value="1"/>
</dbReference>
<reference evidence="5 6" key="1">
    <citation type="submission" date="2024-02" db="EMBL/GenBank/DDBJ databases">
        <title>Bacterial strain from lacustrine sediment.</title>
        <authorList>
            <person name="Petit C."/>
            <person name="Fadhlaoui K."/>
        </authorList>
    </citation>
    <scope>NUCLEOTIDE SEQUENCE [LARGE SCALE GENOMIC DNA]</scope>
    <source>
        <strain evidence="5 6">IPX-CK</strain>
    </source>
</reference>
<evidence type="ECO:0000256" key="2">
    <source>
        <dbReference type="ARBA" id="ARBA00023125"/>
    </source>
</evidence>
<keyword evidence="2" id="KW-0238">DNA-binding</keyword>
<gene>
    <name evidence="5" type="ORF">V6984_04750</name>
</gene>
<evidence type="ECO:0000313" key="6">
    <source>
        <dbReference type="Proteomes" id="UP001451571"/>
    </source>
</evidence>
<feature type="domain" description="HTH marR-type" evidence="4">
    <location>
        <begin position="1"/>
        <end position="137"/>
    </location>
</feature>
<evidence type="ECO:0000313" key="5">
    <source>
        <dbReference type="EMBL" id="XAH75088.1"/>
    </source>
</evidence>
<sequence length="143" mass="16537">MDTQGGFLITQIKQIGGRIFEKILSEENIDEFNGAQGKILYVLWQTDRISIAELATQVGLANTTLTSMLDRMAEADLIMRVPDEADRRKNLIVLTEKARGLQEKYEQVSRRMNEIYYKGFTEQEIIQLEKQLTRILKNLKEVN</sequence>
<evidence type="ECO:0000256" key="1">
    <source>
        <dbReference type="ARBA" id="ARBA00023015"/>
    </source>
</evidence>
<keyword evidence="3" id="KW-0804">Transcription</keyword>
<dbReference type="InterPro" id="IPR023187">
    <property type="entry name" value="Tscrpt_reg_MarR-type_CS"/>
</dbReference>
<dbReference type="EMBL" id="CP146256">
    <property type="protein sequence ID" value="XAH75088.1"/>
    <property type="molecule type" value="Genomic_DNA"/>
</dbReference>
<dbReference type="RefSeq" id="WP_342758651.1">
    <property type="nucleotide sequence ID" value="NZ_CP146256.1"/>
</dbReference>
<dbReference type="PANTHER" id="PTHR42756:SF1">
    <property type="entry name" value="TRANSCRIPTIONAL REPRESSOR OF EMRAB OPERON"/>
    <property type="match status" value="1"/>
</dbReference>
<dbReference type="InterPro" id="IPR000835">
    <property type="entry name" value="HTH_MarR-typ"/>
</dbReference>
<dbReference type="Pfam" id="PF01047">
    <property type="entry name" value="MarR"/>
    <property type="match status" value="1"/>
</dbReference>
<dbReference type="InterPro" id="IPR036388">
    <property type="entry name" value="WH-like_DNA-bd_sf"/>
</dbReference>
<dbReference type="PROSITE" id="PS01117">
    <property type="entry name" value="HTH_MARR_1"/>
    <property type="match status" value="1"/>
</dbReference>